<evidence type="ECO:0000256" key="1">
    <source>
        <dbReference type="ARBA" id="ARBA00004651"/>
    </source>
</evidence>
<evidence type="ECO:0000256" key="3">
    <source>
        <dbReference type="ARBA" id="ARBA00022989"/>
    </source>
</evidence>
<feature type="transmembrane region" description="Helical" evidence="5">
    <location>
        <begin position="42"/>
        <end position="67"/>
    </location>
</feature>
<comment type="caution">
    <text evidence="7">The sequence shown here is derived from an EMBL/GenBank/DDBJ whole genome shotgun (WGS) entry which is preliminary data.</text>
</comment>
<dbReference type="InterPro" id="IPR050327">
    <property type="entry name" value="Proton-linked_MCT"/>
</dbReference>
<evidence type="ECO:0000256" key="4">
    <source>
        <dbReference type="ARBA" id="ARBA00023136"/>
    </source>
</evidence>
<dbReference type="InterPro" id="IPR011701">
    <property type="entry name" value="MFS"/>
</dbReference>
<keyword evidence="3 5" id="KW-1133">Transmembrane helix</keyword>
<evidence type="ECO:0000256" key="5">
    <source>
        <dbReference type="SAM" id="Phobius"/>
    </source>
</evidence>
<dbReference type="Gene3D" id="1.20.1250.20">
    <property type="entry name" value="MFS general substrate transporter like domains"/>
    <property type="match status" value="2"/>
</dbReference>
<evidence type="ECO:0000259" key="6">
    <source>
        <dbReference type="PROSITE" id="PS50850"/>
    </source>
</evidence>
<keyword evidence="4 5" id="KW-0472">Membrane</keyword>
<evidence type="ECO:0000313" key="8">
    <source>
        <dbReference type="Proteomes" id="UP001595868"/>
    </source>
</evidence>
<dbReference type="InterPro" id="IPR036259">
    <property type="entry name" value="MFS_trans_sf"/>
</dbReference>
<dbReference type="PROSITE" id="PS50850">
    <property type="entry name" value="MFS"/>
    <property type="match status" value="1"/>
</dbReference>
<dbReference type="EMBL" id="JBHSBN010000009">
    <property type="protein sequence ID" value="MFC4107335.1"/>
    <property type="molecule type" value="Genomic_DNA"/>
</dbReference>
<comment type="subcellular location">
    <subcellularLocation>
        <location evidence="1">Cell membrane</location>
        <topology evidence="1">Multi-pass membrane protein</topology>
    </subcellularLocation>
</comment>
<dbReference type="CDD" id="cd17355">
    <property type="entry name" value="MFS_YcxA_like"/>
    <property type="match status" value="1"/>
</dbReference>
<proteinExistence type="predicted"/>
<feature type="transmembrane region" description="Helical" evidence="5">
    <location>
        <begin position="107"/>
        <end position="125"/>
    </location>
</feature>
<feature type="domain" description="Major facilitator superfamily (MFS) profile" evidence="6">
    <location>
        <begin position="12"/>
        <end position="414"/>
    </location>
</feature>
<feature type="transmembrane region" description="Helical" evidence="5">
    <location>
        <begin position="137"/>
        <end position="160"/>
    </location>
</feature>
<keyword evidence="2 5" id="KW-0812">Transmembrane</keyword>
<feature type="transmembrane region" description="Helical" evidence="5">
    <location>
        <begin position="359"/>
        <end position="378"/>
    </location>
</feature>
<evidence type="ECO:0000313" key="7">
    <source>
        <dbReference type="EMBL" id="MFC4107335.1"/>
    </source>
</evidence>
<name>A0ABV8KMJ0_9ACTN</name>
<dbReference type="InterPro" id="IPR020846">
    <property type="entry name" value="MFS_dom"/>
</dbReference>
<feature type="transmembrane region" description="Helical" evidence="5">
    <location>
        <begin position="233"/>
        <end position="256"/>
    </location>
</feature>
<reference evidence="8" key="1">
    <citation type="journal article" date="2019" name="Int. J. Syst. Evol. Microbiol.">
        <title>The Global Catalogue of Microorganisms (GCM) 10K type strain sequencing project: providing services to taxonomists for standard genome sequencing and annotation.</title>
        <authorList>
            <consortium name="The Broad Institute Genomics Platform"/>
            <consortium name="The Broad Institute Genome Sequencing Center for Infectious Disease"/>
            <person name="Wu L."/>
            <person name="Ma J."/>
        </authorList>
    </citation>
    <scope>NUCLEOTIDE SEQUENCE [LARGE SCALE GENOMIC DNA]</scope>
    <source>
        <strain evidence="8">2902at01</strain>
    </source>
</reference>
<dbReference type="PANTHER" id="PTHR11360:SF284">
    <property type="entry name" value="EG:103B4.3 PROTEIN-RELATED"/>
    <property type="match status" value="1"/>
</dbReference>
<feature type="transmembrane region" description="Helical" evidence="5">
    <location>
        <begin position="79"/>
        <end position="101"/>
    </location>
</feature>
<feature type="transmembrane region" description="Helical" evidence="5">
    <location>
        <begin position="302"/>
        <end position="320"/>
    </location>
</feature>
<feature type="transmembrane region" description="Helical" evidence="5">
    <location>
        <begin position="268"/>
        <end position="290"/>
    </location>
</feature>
<dbReference type="RefSeq" id="WP_377546120.1">
    <property type="nucleotide sequence ID" value="NZ_JBHSBN010000009.1"/>
</dbReference>
<feature type="transmembrane region" description="Helical" evidence="5">
    <location>
        <begin position="326"/>
        <end position="347"/>
    </location>
</feature>
<keyword evidence="8" id="KW-1185">Reference proteome</keyword>
<organism evidence="7 8">
    <name type="scientific">Micromonospora zhanjiangensis</name>
    <dbReference type="NCBI Taxonomy" id="1522057"/>
    <lineage>
        <taxon>Bacteria</taxon>
        <taxon>Bacillati</taxon>
        <taxon>Actinomycetota</taxon>
        <taxon>Actinomycetes</taxon>
        <taxon>Micromonosporales</taxon>
        <taxon>Micromonosporaceae</taxon>
        <taxon>Micromonospora</taxon>
    </lineage>
</organism>
<accession>A0ABV8KMJ0</accession>
<dbReference type="Pfam" id="PF07690">
    <property type="entry name" value="MFS_1"/>
    <property type="match status" value="1"/>
</dbReference>
<dbReference type="PANTHER" id="PTHR11360">
    <property type="entry name" value="MONOCARBOXYLATE TRANSPORTER"/>
    <property type="match status" value="1"/>
</dbReference>
<evidence type="ECO:0000256" key="2">
    <source>
        <dbReference type="ARBA" id="ARBA00022692"/>
    </source>
</evidence>
<feature type="transmembrane region" description="Helical" evidence="5">
    <location>
        <begin position="166"/>
        <end position="188"/>
    </location>
</feature>
<sequence>MSRHRLIHPAWLVAAVTFVALVGAAGFRATPSVLLHPLHAEFGWPLATISAAVSVNLILYGLTAPFAAALMDRFGVRRVVAGALVLVSAGSGLTVFMTASWQLVLCWGVLVGLGTGSMALAFVATVTGRWFVRHRGLVTGVLTAGGAAGQLVFLPLLAVVVRDHGWRTAALIVAAAALVVVPLVGWLLRDHPADLGLPPYGGEELVPVPAATGGGAASRALRALAAAARTRPFWLLAGGFAICGATTNGLVGTHFIPAAHDHGMPETTAAGLLALVGLFDIVGTVASGWLTDRVDSRLLLGAYYALRGASLLVLPSLFAATTGPSMLVFIVFYGLDWVATVPPTVALCREYFGASGPVVFGWVFAAHQFGAALAATATGLVRDQLGSYALAWYVAGALSVGAAVLSVLLRRRRTTGPIFEVPPAPVPAAAGWRLRPEDA</sequence>
<gene>
    <name evidence="7" type="ORF">ACFOX0_15560</name>
</gene>
<protein>
    <submittedName>
        <fullName evidence="7">MFS transporter</fullName>
    </submittedName>
</protein>
<dbReference type="SUPFAM" id="SSF103473">
    <property type="entry name" value="MFS general substrate transporter"/>
    <property type="match status" value="1"/>
</dbReference>
<dbReference type="Proteomes" id="UP001595868">
    <property type="component" value="Unassembled WGS sequence"/>
</dbReference>
<feature type="transmembrane region" description="Helical" evidence="5">
    <location>
        <begin position="390"/>
        <end position="409"/>
    </location>
</feature>